<dbReference type="InterPro" id="IPR036837">
    <property type="entry name" value="Cation_efflux_CTD_sf"/>
</dbReference>
<dbReference type="InterPro" id="IPR002524">
    <property type="entry name" value="Cation_efflux"/>
</dbReference>
<dbReference type="InterPro" id="IPR027469">
    <property type="entry name" value="Cation_efflux_TMD_sf"/>
</dbReference>
<evidence type="ECO:0000256" key="7">
    <source>
        <dbReference type="SAM" id="Phobius"/>
    </source>
</evidence>
<evidence type="ECO:0000256" key="3">
    <source>
        <dbReference type="ARBA" id="ARBA00022448"/>
    </source>
</evidence>
<dbReference type="FunFam" id="1.20.1510.10:FF:000006">
    <property type="entry name" value="Divalent cation efflux transporter"/>
    <property type="match status" value="1"/>
</dbReference>
<dbReference type="InterPro" id="IPR058533">
    <property type="entry name" value="Cation_efflux_TM"/>
</dbReference>
<organism evidence="10">
    <name type="scientific">candidate division WOR-3 bacterium</name>
    <dbReference type="NCBI Taxonomy" id="2052148"/>
    <lineage>
        <taxon>Bacteria</taxon>
        <taxon>Bacteria division WOR-3</taxon>
    </lineage>
</organism>
<evidence type="ECO:0000259" key="8">
    <source>
        <dbReference type="Pfam" id="PF01545"/>
    </source>
</evidence>
<protein>
    <submittedName>
        <fullName evidence="10">Cation transporter</fullName>
    </submittedName>
</protein>
<name>A0A7C4CBK1_UNCW3</name>
<sequence>MAASETANHHAGNADRARLREERGVTLAGMVVNVGLTLGKVAVGIIARSSAIIADGLHSGSDLASDLAVLWSIRAARRPADEDHHYGHSRYEAIVSLFVGILLVIAAVIVAAEAIVTIGRQHGTIRNWWPLWMALASILLKETLYWWTRAVGRRYRNSAIAANAWHHRSDAFSSVAAAAGIAGALIGGPRWAFLDHLTAVVLAAFLVIIGIRISRDSLVRLSDRAPAPPAVQKMQETICAISGVRSFHAFRARHAGAGSLIEMDVHIEVDPAISVSQGHDIATQVETELRRTIPDVSSVVVHIEPGAEETADS</sequence>
<comment type="similarity">
    <text evidence="2">Belongs to the cation diffusion facilitator (CDF) transporter (TC 2.A.4) family.</text>
</comment>
<comment type="caution">
    <text evidence="10">The sequence shown here is derived from an EMBL/GenBank/DDBJ whole genome shotgun (WGS) entry which is preliminary data.</text>
</comment>
<dbReference type="SUPFAM" id="SSF161111">
    <property type="entry name" value="Cation efflux protein transmembrane domain-like"/>
    <property type="match status" value="1"/>
</dbReference>
<dbReference type="SUPFAM" id="SSF160240">
    <property type="entry name" value="Cation efflux protein cytoplasmic domain-like"/>
    <property type="match status" value="1"/>
</dbReference>
<evidence type="ECO:0000256" key="2">
    <source>
        <dbReference type="ARBA" id="ARBA00008114"/>
    </source>
</evidence>
<proteinExistence type="inferred from homology"/>
<feature type="transmembrane region" description="Helical" evidence="7">
    <location>
        <begin position="193"/>
        <end position="214"/>
    </location>
</feature>
<keyword evidence="4 7" id="KW-0812">Transmembrane</keyword>
<feature type="transmembrane region" description="Helical" evidence="7">
    <location>
        <begin position="128"/>
        <end position="148"/>
    </location>
</feature>
<dbReference type="InterPro" id="IPR027470">
    <property type="entry name" value="Cation_efflux_CTD"/>
</dbReference>
<dbReference type="InterPro" id="IPR050291">
    <property type="entry name" value="CDF_Transporter"/>
</dbReference>
<feature type="domain" description="Cation efflux protein transmembrane" evidence="8">
    <location>
        <begin position="28"/>
        <end position="221"/>
    </location>
</feature>
<feature type="transmembrane region" description="Helical" evidence="7">
    <location>
        <begin position="169"/>
        <end position="187"/>
    </location>
</feature>
<dbReference type="GO" id="GO:0008324">
    <property type="term" value="F:monoatomic cation transmembrane transporter activity"/>
    <property type="evidence" value="ECO:0007669"/>
    <property type="project" value="InterPro"/>
</dbReference>
<evidence type="ECO:0000313" key="10">
    <source>
        <dbReference type="EMBL" id="HGK28343.1"/>
    </source>
</evidence>
<evidence type="ECO:0000259" key="9">
    <source>
        <dbReference type="Pfam" id="PF16916"/>
    </source>
</evidence>
<comment type="subcellular location">
    <subcellularLocation>
        <location evidence="1">Membrane</location>
        <topology evidence="1">Multi-pass membrane protein</topology>
    </subcellularLocation>
</comment>
<dbReference type="AlphaFoldDB" id="A0A7C4CBK1"/>
<evidence type="ECO:0000256" key="5">
    <source>
        <dbReference type="ARBA" id="ARBA00022989"/>
    </source>
</evidence>
<dbReference type="NCBIfam" id="TIGR01297">
    <property type="entry name" value="CDF"/>
    <property type="match status" value="1"/>
</dbReference>
<evidence type="ECO:0000256" key="4">
    <source>
        <dbReference type="ARBA" id="ARBA00022692"/>
    </source>
</evidence>
<keyword evidence="3" id="KW-0813">Transport</keyword>
<keyword evidence="6 7" id="KW-0472">Membrane</keyword>
<dbReference type="Gene3D" id="1.20.1510.10">
    <property type="entry name" value="Cation efflux protein transmembrane domain"/>
    <property type="match status" value="1"/>
</dbReference>
<dbReference type="Pfam" id="PF01545">
    <property type="entry name" value="Cation_efflux"/>
    <property type="match status" value="1"/>
</dbReference>
<evidence type="ECO:0000256" key="6">
    <source>
        <dbReference type="ARBA" id="ARBA00023136"/>
    </source>
</evidence>
<keyword evidence="5 7" id="KW-1133">Transmembrane helix</keyword>
<dbReference type="PANTHER" id="PTHR43840:SF15">
    <property type="entry name" value="MITOCHONDRIAL METAL TRANSPORTER 1-RELATED"/>
    <property type="match status" value="1"/>
</dbReference>
<reference evidence="10" key="1">
    <citation type="journal article" date="2020" name="mSystems">
        <title>Genome- and Community-Level Interaction Insights into Carbon Utilization and Element Cycling Functions of Hydrothermarchaeota in Hydrothermal Sediment.</title>
        <authorList>
            <person name="Zhou Z."/>
            <person name="Liu Y."/>
            <person name="Xu W."/>
            <person name="Pan J."/>
            <person name="Luo Z.H."/>
            <person name="Li M."/>
        </authorList>
    </citation>
    <scope>NUCLEOTIDE SEQUENCE [LARGE SCALE GENOMIC DNA]</scope>
    <source>
        <strain evidence="10">SpSt-488</strain>
    </source>
</reference>
<dbReference type="EMBL" id="DSUT01000107">
    <property type="protein sequence ID" value="HGK28343.1"/>
    <property type="molecule type" value="Genomic_DNA"/>
</dbReference>
<feature type="domain" description="Cation efflux protein cytoplasmic" evidence="9">
    <location>
        <begin position="230"/>
        <end position="305"/>
    </location>
</feature>
<gene>
    <name evidence="10" type="ORF">ENS41_05250</name>
</gene>
<dbReference type="Gene3D" id="3.30.70.1350">
    <property type="entry name" value="Cation efflux protein, cytoplasmic domain"/>
    <property type="match status" value="1"/>
</dbReference>
<dbReference type="PANTHER" id="PTHR43840">
    <property type="entry name" value="MITOCHONDRIAL METAL TRANSPORTER 1-RELATED"/>
    <property type="match status" value="1"/>
</dbReference>
<accession>A0A7C4CBK1</accession>
<feature type="transmembrane region" description="Helical" evidence="7">
    <location>
        <begin position="94"/>
        <end position="116"/>
    </location>
</feature>
<evidence type="ECO:0000256" key="1">
    <source>
        <dbReference type="ARBA" id="ARBA00004141"/>
    </source>
</evidence>
<dbReference type="Pfam" id="PF16916">
    <property type="entry name" value="ZT_dimer"/>
    <property type="match status" value="1"/>
</dbReference>
<dbReference type="GO" id="GO:0016020">
    <property type="term" value="C:membrane"/>
    <property type="evidence" value="ECO:0007669"/>
    <property type="project" value="UniProtKB-SubCell"/>
</dbReference>